<reference evidence="3" key="1">
    <citation type="submission" date="2016-10" db="EMBL/GenBank/DDBJ databases">
        <authorList>
            <person name="Varghese N."/>
            <person name="Submissions S."/>
        </authorList>
    </citation>
    <scope>NUCLEOTIDE SEQUENCE [LARGE SCALE GENOMIC DNA]</scope>
    <source>
        <strain evidence="3">DSM 45789</strain>
    </source>
</reference>
<proteinExistence type="predicted"/>
<keyword evidence="1" id="KW-0472">Membrane</keyword>
<keyword evidence="1" id="KW-1133">Transmembrane helix</keyword>
<feature type="transmembrane region" description="Helical" evidence="1">
    <location>
        <begin position="164"/>
        <end position="192"/>
    </location>
</feature>
<accession>A0A1I6S7T0</accession>
<keyword evidence="3" id="KW-1185">Reference proteome</keyword>
<evidence type="ECO:0008006" key="4">
    <source>
        <dbReference type="Google" id="ProtNLM"/>
    </source>
</evidence>
<dbReference type="OrthoDB" id="2988700at2"/>
<evidence type="ECO:0000313" key="2">
    <source>
        <dbReference type="EMBL" id="SFS73011.1"/>
    </source>
</evidence>
<feature type="transmembrane region" description="Helical" evidence="1">
    <location>
        <begin position="134"/>
        <end position="158"/>
    </location>
</feature>
<feature type="transmembrane region" description="Helical" evidence="1">
    <location>
        <begin position="213"/>
        <end position="243"/>
    </location>
</feature>
<dbReference type="AlphaFoldDB" id="A0A1I6S7T0"/>
<organism evidence="2 3">
    <name type="scientific">Marininema halotolerans</name>
    <dbReference type="NCBI Taxonomy" id="1155944"/>
    <lineage>
        <taxon>Bacteria</taxon>
        <taxon>Bacillati</taxon>
        <taxon>Bacillota</taxon>
        <taxon>Bacilli</taxon>
        <taxon>Bacillales</taxon>
        <taxon>Thermoactinomycetaceae</taxon>
        <taxon>Marininema</taxon>
    </lineage>
</organism>
<protein>
    <recommendedName>
        <fullName evidence="4">Membrane domain of glycerophosphoryl diester phosphodiesterase</fullName>
    </recommendedName>
</protein>
<sequence length="324" mass="35807">MRESLRLFNRFGMKLWLSSLAGGLFAIILLMIPHLFIGAMIRTNWSDANGFFKLWATSFLTDASYEQVIQLVVYILDQGGPLLIIYTAFGALLTFLVATYYIAGLVSTIHDAVTDHHVVISHFFTEGLRKTFSLLGLFLCHMVMTGLFLAAIGALVILSGLKSGALIVTGIIGGVIYLFLLIIKTYSLVILFSEELGVFRSLSYSFRSLFGNFLSTLTTFLTTYFTALLGAVVIGGVALFPWFVLQFFKDGTVALMVGVIIGGLALVLLGSLPVILTLIVLFTRYTQVIQGDLFPEDHLQATLLRPTSHDKDWEATSTERIYRT</sequence>
<evidence type="ECO:0000256" key="1">
    <source>
        <dbReference type="SAM" id="Phobius"/>
    </source>
</evidence>
<name>A0A1I6S7T0_9BACL</name>
<dbReference type="Proteomes" id="UP000198660">
    <property type="component" value="Unassembled WGS sequence"/>
</dbReference>
<evidence type="ECO:0000313" key="3">
    <source>
        <dbReference type="Proteomes" id="UP000198660"/>
    </source>
</evidence>
<feature type="transmembrane region" description="Helical" evidence="1">
    <location>
        <begin position="83"/>
        <end position="103"/>
    </location>
</feature>
<gene>
    <name evidence="2" type="ORF">SAMN05444972_106205</name>
</gene>
<feature type="transmembrane region" description="Helical" evidence="1">
    <location>
        <begin position="255"/>
        <end position="282"/>
    </location>
</feature>
<keyword evidence="1" id="KW-0812">Transmembrane</keyword>
<feature type="transmembrane region" description="Helical" evidence="1">
    <location>
        <begin position="20"/>
        <end position="41"/>
    </location>
</feature>
<dbReference type="RefSeq" id="WP_091837035.1">
    <property type="nucleotide sequence ID" value="NZ_FPAA01000006.1"/>
</dbReference>
<dbReference type="EMBL" id="FPAA01000006">
    <property type="protein sequence ID" value="SFS73011.1"/>
    <property type="molecule type" value="Genomic_DNA"/>
</dbReference>